<dbReference type="AlphaFoldDB" id="B2IKZ5"/>
<keyword evidence="3" id="KW-1185">Reference proteome</keyword>
<accession>B2IKZ5</accession>
<dbReference type="Proteomes" id="UP000001695">
    <property type="component" value="Chromosome"/>
</dbReference>
<dbReference type="SUPFAM" id="SSF53850">
    <property type="entry name" value="Periplasmic binding protein-like II"/>
    <property type="match status" value="1"/>
</dbReference>
<dbReference type="eggNOG" id="COG1840">
    <property type="taxonomic scope" value="Bacteria"/>
</dbReference>
<dbReference type="HOGENOM" id="CLU_040513_0_0_5"/>
<keyword evidence="1" id="KW-0732">Signal</keyword>
<dbReference type="PANTHER" id="PTHR30006">
    <property type="entry name" value="THIAMINE-BINDING PERIPLASMIC PROTEIN-RELATED"/>
    <property type="match status" value="1"/>
</dbReference>
<reference evidence="2 3" key="2">
    <citation type="journal article" date="2010" name="J. Bacteriol.">
        <title>Complete genome sequence of Beijerinckia indica subsp. indica.</title>
        <authorList>
            <person name="Tamas I."/>
            <person name="Dedysh S.N."/>
            <person name="Liesack W."/>
            <person name="Stott M.B."/>
            <person name="Alam M."/>
            <person name="Murrell J.C."/>
            <person name="Dunfield P.F."/>
        </authorList>
    </citation>
    <scope>NUCLEOTIDE SEQUENCE [LARGE SCALE GENOMIC DNA]</scope>
    <source>
        <strain evidence="3">ATCC 9039 / DSM 1715 / NCIMB 8712</strain>
    </source>
</reference>
<dbReference type="STRING" id="395963.Bind_2968"/>
<name>B2IKZ5_BEII9</name>
<evidence type="ECO:0000256" key="1">
    <source>
        <dbReference type="ARBA" id="ARBA00022729"/>
    </source>
</evidence>
<evidence type="ECO:0000313" key="3">
    <source>
        <dbReference type="Proteomes" id="UP000001695"/>
    </source>
</evidence>
<reference evidence="3" key="1">
    <citation type="submission" date="2008-03" db="EMBL/GenBank/DDBJ databases">
        <title>Complete sequence of chromosome of Beijerinckia indica subsp. indica ATCC 9039.</title>
        <authorList>
            <consortium name="US DOE Joint Genome Institute"/>
            <person name="Copeland A."/>
            <person name="Lucas S."/>
            <person name="Lapidus A."/>
            <person name="Glavina del Rio T."/>
            <person name="Dalin E."/>
            <person name="Tice H."/>
            <person name="Bruce D."/>
            <person name="Goodwin L."/>
            <person name="Pitluck S."/>
            <person name="LaButti K."/>
            <person name="Schmutz J."/>
            <person name="Larimer F."/>
            <person name="Land M."/>
            <person name="Hauser L."/>
            <person name="Kyrpides N."/>
            <person name="Mikhailova N."/>
            <person name="Dunfield P.F."/>
            <person name="Dedysh S.N."/>
            <person name="Liesack W."/>
            <person name="Saw J.H."/>
            <person name="Alam M."/>
            <person name="Chen Y."/>
            <person name="Murrell J.C."/>
            <person name="Richardson P."/>
        </authorList>
    </citation>
    <scope>NUCLEOTIDE SEQUENCE [LARGE SCALE GENOMIC DNA]</scope>
    <source>
        <strain evidence="3">ATCC 9039 / DSM 1715 / NCIMB 8712</strain>
    </source>
</reference>
<protein>
    <submittedName>
        <fullName evidence="2">Extracellular solute-binding protein family 1</fullName>
    </submittedName>
</protein>
<dbReference type="Pfam" id="PF13343">
    <property type="entry name" value="SBP_bac_6"/>
    <property type="match status" value="1"/>
</dbReference>
<gene>
    <name evidence="2" type="ordered locus">Bind_2968</name>
</gene>
<sequence>MAYSLLNLQLSQTVLRFRPLLAQVFCLFLFVGQISSSAMAEDLTVVTSYPEEVSGLFLKAFETAHPEISVHLLWQQGRDAYKLLSREDHGGVDVYWATSSDNFPRLRREGAFQKLDIDRTGLPGAIGADRLSDPDNYYEAFEVAGYGLAYGPKALWQDKAPPGDWHAAANPALTGKVILPRAEKVGFAPSLYEIILQGEGWENGWALLSEIGGNGVLSAQGHTMEPLVEGSAALALTIDFIPLAAAANGEQVAIAYPEKTAFLPAHVAQLQGSHHPQAAKTFIEFLLSAEGQKLLLQPDVGRHPIRPDVYPKEGAFENPFRLPPSTLIAFDHKLGGARRTLIARLFEIAITERHEALVSLWRGIQQAEAALRNRPDDIKAKQVAEARRLAGFVPVSAAQAQDFDFLARMDRRPSLVPAEVSAQWAQAIDEARTRATALLTNSTKP</sequence>
<proteinExistence type="predicted"/>
<dbReference type="PANTHER" id="PTHR30006:SF24">
    <property type="entry name" value="SLL0237 PROTEIN"/>
    <property type="match status" value="1"/>
</dbReference>
<organism evidence="2 3">
    <name type="scientific">Beijerinckia indica subsp. indica (strain ATCC 9039 / DSM 1715 / NCIMB 8712)</name>
    <dbReference type="NCBI Taxonomy" id="395963"/>
    <lineage>
        <taxon>Bacteria</taxon>
        <taxon>Pseudomonadati</taxon>
        <taxon>Pseudomonadota</taxon>
        <taxon>Alphaproteobacteria</taxon>
        <taxon>Hyphomicrobiales</taxon>
        <taxon>Beijerinckiaceae</taxon>
        <taxon>Beijerinckia</taxon>
    </lineage>
</organism>
<dbReference type="Gene3D" id="3.40.190.10">
    <property type="entry name" value="Periplasmic binding protein-like II"/>
    <property type="match status" value="2"/>
</dbReference>
<evidence type="ECO:0000313" key="2">
    <source>
        <dbReference type="EMBL" id="ACB96535.1"/>
    </source>
</evidence>
<dbReference type="KEGG" id="bid:Bind_2968"/>
<dbReference type="EMBL" id="CP001016">
    <property type="protein sequence ID" value="ACB96535.1"/>
    <property type="molecule type" value="Genomic_DNA"/>
</dbReference>